<name>A0A2K6P1W6_RHIRO</name>
<dbReference type="InterPro" id="IPR036610">
    <property type="entry name" value="PEBP-like_sf"/>
</dbReference>
<dbReference type="Pfam" id="PF01161">
    <property type="entry name" value="PBP"/>
    <property type="match status" value="1"/>
</dbReference>
<keyword evidence="2" id="KW-0809">Transit peptide</keyword>
<evidence type="ECO:0000256" key="7">
    <source>
        <dbReference type="ARBA" id="ARBA00038016"/>
    </source>
</evidence>
<proteinExistence type="inferred from homology"/>
<evidence type="ECO:0000256" key="2">
    <source>
        <dbReference type="ARBA" id="ARBA00022946"/>
    </source>
</evidence>
<dbReference type="FunFam" id="3.90.280.10:FF:000002">
    <property type="entry name" value="39S ribosomal protein L38, mitochondrial"/>
    <property type="match status" value="1"/>
</dbReference>
<keyword evidence="4" id="KW-0175">Coiled coil</keyword>
<reference evidence="10" key="2">
    <citation type="submission" date="2025-09" db="UniProtKB">
        <authorList>
            <consortium name="Ensembl"/>
        </authorList>
    </citation>
    <scope>IDENTIFICATION</scope>
</reference>
<evidence type="ECO:0000256" key="4">
    <source>
        <dbReference type="ARBA" id="ARBA00023054"/>
    </source>
</evidence>
<dbReference type="OMA" id="PQKKFPH"/>
<dbReference type="GeneID" id="104681290"/>
<dbReference type="STRING" id="61622.ENSRROP00000010518"/>
<dbReference type="OrthoDB" id="2153661at2759"/>
<reference evidence="10" key="1">
    <citation type="submission" date="2025-08" db="UniProtKB">
        <authorList>
            <consortium name="Ensembl"/>
        </authorList>
    </citation>
    <scope>IDENTIFICATION</scope>
</reference>
<accession>A0A2K6P1W6</accession>
<evidence type="ECO:0000256" key="6">
    <source>
        <dbReference type="ARBA" id="ARBA00023274"/>
    </source>
</evidence>
<evidence type="ECO:0000313" key="11">
    <source>
        <dbReference type="Proteomes" id="UP000233200"/>
    </source>
</evidence>
<dbReference type="GO" id="GO:0005743">
    <property type="term" value="C:mitochondrial inner membrane"/>
    <property type="evidence" value="ECO:0007669"/>
    <property type="project" value="UniProtKB-ARBA"/>
</dbReference>
<evidence type="ECO:0000256" key="1">
    <source>
        <dbReference type="ARBA" id="ARBA00004173"/>
    </source>
</evidence>
<dbReference type="PANTHER" id="PTHR11362:SF133">
    <property type="entry name" value="LARGE RIBOSOMAL SUBUNIT PROTEIN ML38"/>
    <property type="match status" value="1"/>
</dbReference>
<dbReference type="KEGG" id="rro:104681290"/>
<dbReference type="InterPro" id="IPR035810">
    <property type="entry name" value="PEBP_euk"/>
</dbReference>
<dbReference type="CDD" id="cd00866">
    <property type="entry name" value="PEBP_euk"/>
    <property type="match status" value="1"/>
</dbReference>
<dbReference type="RefSeq" id="XP_010385863.1">
    <property type="nucleotide sequence ID" value="XM_010387561.2"/>
</dbReference>
<dbReference type="AlphaFoldDB" id="A0A2K6P1W6"/>
<dbReference type="InterPro" id="IPR008914">
    <property type="entry name" value="PEBP"/>
</dbReference>
<dbReference type="GeneTree" id="ENSGT00900000141125"/>
<protein>
    <recommendedName>
        <fullName evidence="8">Large ribosomal subunit protein mL38</fullName>
    </recommendedName>
    <alternativeName>
        <fullName evidence="9">39S ribosomal protein L38, mitochondrial</fullName>
    </alternativeName>
</protein>
<dbReference type="CTD" id="64978"/>
<gene>
    <name evidence="10" type="primary">MRPL38</name>
</gene>
<organism evidence="10 11">
    <name type="scientific">Rhinopithecus roxellana</name>
    <name type="common">Golden snub-nosed monkey</name>
    <name type="synonym">Pygathrix roxellana</name>
    <dbReference type="NCBI Taxonomy" id="61622"/>
    <lineage>
        <taxon>Eukaryota</taxon>
        <taxon>Metazoa</taxon>
        <taxon>Chordata</taxon>
        <taxon>Craniata</taxon>
        <taxon>Vertebrata</taxon>
        <taxon>Euteleostomi</taxon>
        <taxon>Mammalia</taxon>
        <taxon>Eutheria</taxon>
        <taxon>Euarchontoglires</taxon>
        <taxon>Primates</taxon>
        <taxon>Haplorrhini</taxon>
        <taxon>Catarrhini</taxon>
        <taxon>Cercopithecidae</taxon>
        <taxon>Colobinae</taxon>
        <taxon>Rhinopithecus</taxon>
    </lineage>
</organism>
<keyword evidence="11" id="KW-1185">Reference proteome</keyword>
<keyword evidence="3" id="KW-0689">Ribosomal protein</keyword>
<dbReference type="GO" id="GO:0005829">
    <property type="term" value="C:cytosol"/>
    <property type="evidence" value="ECO:0007669"/>
    <property type="project" value="Ensembl"/>
</dbReference>
<dbReference type="SUPFAM" id="SSF49777">
    <property type="entry name" value="PEBP-like"/>
    <property type="match status" value="1"/>
</dbReference>
<keyword evidence="5" id="KW-0496">Mitochondrion</keyword>
<sequence length="387" mass="45194">MTQAGGKMAAPWWRAALCGCRRWRAFSTSAVLGRRTPPLGPMPNQDIDVSNLERLEKYRSFDRYRRRAEQEAQAPHWWRTYWEYFGEKTDPKEKIDIGLPPPKVSRTQQLLERKQAIRKLRANVEEERAARLRTASVPLDAVRAEWERTCGPYHKQRLAEYYGLYRDLFHGATFVPQVPLHVAYAVGEDDLIPVYCGNEVTPTEAAQAPEVTYEAEEGSLWTLLLTSLDGHLLEPDAEYLHWLLTNIPGNRVAEGQVTCPYLPPFPARGSGIHRLAFLLFKQDQPIDFSEDARPSPCYQLAQRTFRTFDFYKKHQEAMTPAGLSFFQCRWDDSVTHIFHQLLDMREPVFEFVRPPPYHPKQKRFPHRQPLRYLDRYRDSHEPTYGIY</sequence>
<evidence type="ECO:0000256" key="3">
    <source>
        <dbReference type="ARBA" id="ARBA00022980"/>
    </source>
</evidence>
<comment type="similarity">
    <text evidence="7">Belongs to the phosphatidylethanolamine-binding protein family. Mitochondrion-specific ribosomal protein mL38 subfamily.</text>
</comment>
<dbReference type="GO" id="GO:0005762">
    <property type="term" value="C:mitochondrial large ribosomal subunit"/>
    <property type="evidence" value="ECO:0007669"/>
    <property type="project" value="Ensembl"/>
</dbReference>
<dbReference type="PANTHER" id="PTHR11362">
    <property type="entry name" value="PHOSPHATIDYLETHANOLAMINE-BINDING PROTEIN"/>
    <property type="match status" value="1"/>
</dbReference>
<keyword evidence="6" id="KW-0687">Ribonucleoprotein</keyword>
<evidence type="ECO:0000256" key="8">
    <source>
        <dbReference type="ARBA" id="ARBA00039444"/>
    </source>
</evidence>
<evidence type="ECO:0000313" key="10">
    <source>
        <dbReference type="Ensembl" id="ENSRROP00000010518.1"/>
    </source>
</evidence>
<dbReference type="Ensembl" id="ENSRROT00000034617.1">
    <property type="protein sequence ID" value="ENSRROP00000010518.1"/>
    <property type="gene ID" value="ENSRROG00000029661.1"/>
</dbReference>
<dbReference type="Gene3D" id="3.90.280.10">
    <property type="entry name" value="PEBP-like"/>
    <property type="match status" value="1"/>
</dbReference>
<evidence type="ECO:0000256" key="9">
    <source>
        <dbReference type="ARBA" id="ARBA00041206"/>
    </source>
</evidence>
<dbReference type="Proteomes" id="UP000233200">
    <property type="component" value="Unplaced"/>
</dbReference>
<evidence type="ECO:0000256" key="5">
    <source>
        <dbReference type="ARBA" id="ARBA00023128"/>
    </source>
</evidence>
<comment type="subcellular location">
    <subcellularLocation>
        <location evidence="1">Mitochondrion</location>
    </subcellularLocation>
</comment>